<protein>
    <submittedName>
        <fullName evidence="3">Protoporphyrin IX magnesium-chelatase</fullName>
    </submittedName>
</protein>
<dbReference type="OrthoDB" id="9775079at2"/>
<dbReference type="Pfam" id="PF13519">
    <property type="entry name" value="VWA_2"/>
    <property type="match status" value="1"/>
</dbReference>
<evidence type="ECO:0000259" key="2">
    <source>
        <dbReference type="PROSITE" id="PS50234"/>
    </source>
</evidence>
<evidence type="ECO:0000256" key="1">
    <source>
        <dbReference type="SAM" id="MobiDB-lite"/>
    </source>
</evidence>
<dbReference type="SMART" id="SM00327">
    <property type="entry name" value="VWA"/>
    <property type="match status" value="1"/>
</dbReference>
<feature type="domain" description="VWFA" evidence="2">
    <location>
        <begin position="381"/>
        <end position="561"/>
    </location>
</feature>
<dbReference type="AlphaFoldDB" id="A0A1M5UF02"/>
<dbReference type="RefSeq" id="WP_072778058.1">
    <property type="nucleotide sequence ID" value="NZ_FQXC01000003.1"/>
</dbReference>
<reference evidence="3 4" key="1">
    <citation type="submission" date="2016-11" db="EMBL/GenBank/DDBJ databases">
        <authorList>
            <person name="Jaros S."/>
            <person name="Januszkiewicz K."/>
            <person name="Wedrychowicz H."/>
        </authorList>
    </citation>
    <scope>NUCLEOTIDE SEQUENCE [LARGE SCALE GENOMIC DNA]</scope>
    <source>
        <strain evidence="3 4">DSM 29431</strain>
    </source>
</reference>
<evidence type="ECO:0000313" key="3">
    <source>
        <dbReference type="EMBL" id="SHH61491.1"/>
    </source>
</evidence>
<dbReference type="Gene3D" id="3.40.50.410">
    <property type="entry name" value="von Willebrand factor, type A domain"/>
    <property type="match status" value="1"/>
</dbReference>
<dbReference type="InterPro" id="IPR002035">
    <property type="entry name" value="VWF_A"/>
</dbReference>
<dbReference type="SUPFAM" id="SSF52540">
    <property type="entry name" value="P-loop containing nucleoside triphosphate hydrolases"/>
    <property type="match status" value="1"/>
</dbReference>
<dbReference type="Proteomes" id="UP000184221">
    <property type="component" value="Unassembled WGS sequence"/>
</dbReference>
<dbReference type="PROSITE" id="PS50234">
    <property type="entry name" value="VWFA"/>
    <property type="match status" value="1"/>
</dbReference>
<feature type="region of interest" description="Disordered" evidence="1">
    <location>
        <begin position="298"/>
        <end position="332"/>
    </location>
</feature>
<dbReference type="PANTHER" id="PTHR43473">
    <property type="entry name" value="MAGNESIUM-CHELATASE SUBUNIT CHLD, CHLOROPLASTIC"/>
    <property type="match status" value="1"/>
</dbReference>
<name>A0A1M5UF02_9RHOB</name>
<gene>
    <name evidence="3" type="ORF">SAMN05443551_2610</name>
</gene>
<dbReference type="NCBIfam" id="NF009943">
    <property type="entry name" value="PRK13406.1"/>
    <property type="match status" value="1"/>
</dbReference>
<dbReference type="STRING" id="996342.SAMN05443551_2610"/>
<feature type="compositionally biased region" description="Acidic residues" evidence="1">
    <location>
        <begin position="242"/>
        <end position="251"/>
    </location>
</feature>
<dbReference type="Gene3D" id="1.10.8.80">
    <property type="entry name" value="Magnesium chelatase subunit I, C-Terminal domain"/>
    <property type="match status" value="1"/>
</dbReference>
<organism evidence="3 4">
    <name type="scientific">Marivita hallyeonensis</name>
    <dbReference type="NCBI Taxonomy" id="996342"/>
    <lineage>
        <taxon>Bacteria</taxon>
        <taxon>Pseudomonadati</taxon>
        <taxon>Pseudomonadota</taxon>
        <taxon>Alphaproteobacteria</taxon>
        <taxon>Rhodobacterales</taxon>
        <taxon>Roseobacteraceae</taxon>
        <taxon>Marivita</taxon>
    </lineage>
</organism>
<dbReference type="EMBL" id="FQXC01000003">
    <property type="protein sequence ID" value="SHH61491.1"/>
    <property type="molecule type" value="Genomic_DNA"/>
</dbReference>
<accession>A0A1M5UF02</accession>
<dbReference type="InterPro" id="IPR041628">
    <property type="entry name" value="ChlI/MoxR_AAA_lid"/>
</dbReference>
<dbReference type="Pfam" id="PF17863">
    <property type="entry name" value="AAA_lid_2"/>
    <property type="match status" value="1"/>
</dbReference>
<dbReference type="PANTHER" id="PTHR43473:SF2">
    <property type="entry name" value="MAGNESIUM-CHELATASE SUBUNIT CHLD, CHLOROPLASTIC"/>
    <property type="match status" value="1"/>
</dbReference>
<dbReference type="InterPro" id="IPR027417">
    <property type="entry name" value="P-loop_NTPase"/>
</dbReference>
<proteinExistence type="predicted"/>
<sequence>MIEDPSAVQVQGQLALTLLAVDPAGLGGLHLRSRAGPVRESFTAPFKTLFPQARRISPSISDLQLFGGVDVGETLTQGRIVIAKGLLATPKPIILTMAERCEAGLAARLSQTLDAKTGHCLLLLDEGAEEDEVAPRAITERLAFRVDLEGLRYVELASMVIPPESLTQARAILNDVKIPEGTVDALAITAARFGILSLRAPLLALAAARANAALNNRKTVTDEDLQIAVQLVYAHRATQMPVDEDPPEDQDTETKPDDTPDAQSPKQDESELTIPDELLIQAVKAILPFDVLAALEGSGRTKTASGSSGAGDKKRGNRRGRPLPSRPGRLDGGNRIDIVATLRAAVPWQTIRRAQFPDRQGVLIHASDVHVRRYQEVSDRLVIFAVDASGSSAVARLAEAKGAVELMLADAYARRDHVALIAFRGEGADLILPPTRSLVQTKRRLAGLPGGGGTPLASGLKAAGELAQRVRAQGLSPSLAVLTDGRANVPLPGKTGRQAAQEDAHTMARHIRNMSLPSAMIDTSIRPHRDLQQLCGVMAAKYIPLPRADAMGLSRAIHSALGE</sequence>
<dbReference type="InterPro" id="IPR036465">
    <property type="entry name" value="vWFA_dom_sf"/>
</dbReference>
<feature type="region of interest" description="Disordered" evidence="1">
    <location>
        <begin position="237"/>
        <end position="273"/>
    </location>
</feature>
<keyword evidence="4" id="KW-1185">Reference proteome</keyword>
<evidence type="ECO:0000313" key="4">
    <source>
        <dbReference type="Proteomes" id="UP000184221"/>
    </source>
</evidence>
<dbReference type="SUPFAM" id="SSF53300">
    <property type="entry name" value="vWA-like"/>
    <property type="match status" value="1"/>
</dbReference>